<evidence type="ECO:0000256" key="7">
    <source>
        <dbReference type="ARBA" id="ARBA00022777"/>
    </source>
</evidence>
<dbReference type="InterPro" id="IPR032882">
    <property type="entry name" value="SrkA/RdoA"/>
</dbReference>
<evidence type="ECO:0000256" key="9">
    <source>
        <dbReference type="ARBA" id="ARBA00022842"/>
    </source>
</evidence>
<evidence type="ECO:0000256" key="11">
    <source>
        <dbReference type="HAMAP-Rule" id="MF_01497"/>
    </source>
</evidence>
<evidence type="ECO:0000256" key="2">
    <source>
        <dbReference type="ARBA" id="ARBA00022527"/>
    </source>
</evidence>
<feature type="active site" description="Proton acceptor" evidence="11">
    <location>
        <position position="210"/>
    </location>
</feature>
<comment type="subcellular location">
    <subcellularLocation>
        <location evidence="11">Cytoplasm</location>
    </subcellularLocation>
</comment>
<dbReference type="HAMAP" id="MF_01497">
    <property type="entry name" value="SrkA_kinase"/>
    <property type="match status" value="1"/>
</dbReference>
<dbReference type="GO" id="GO:0005524">
    <property type="term" value="F:ATP binding"/>
    <property type="evidence" value="ECO:0007669"/>
    <property type="project" value="UniProtKB-UniRule"/>
</dbReference>
<evidence type="ECO:0000313" key="13">
    <source>
        <dbReference type="EMBL" id="MCP3428250.1"/>
    </source>
</evidence>
<dbReference type="NCBIfam" id="NF008738">
    <property type="entry name" value="PRK11768.1"/>
    <property type="match status" value="1"/>
</dbReference>
<keyword evidence="5 11" id="KW-0479">Metal-binding</keyword>
<evidence type="ECO:0000256" key="6">
    <source>
        <dbReference type="ARBA" id="ARBA00022741"/>
    </source>
</evidence>
<evidence type="ECO:0000256" key="5">
    <source>
        <dbReference type="ARBA" id="ARBA00022723"/>
    </source>
</evidence>
<dbReference type="AlphaFoldDB" id="A0AA41WY61"/>
<proteinExistence type="inferred from homology"/>
<keyword evidence="4 11" id="KW-0808">Transferase</keyword>
<keyword evidence="10 11" id="KW-0346">Stress response</keyword>
<dbReference type="Gene3D" id="1.10.510.10">
    <property type="entry name" value="Transferase(Phosphotransferase) domain 1"/>
    <property type="match status" value="1"/>
</dbReference>
<dbReference type="Proteomes" id="UP001165413">
    <property type="component" value="Unassembled WGS sequence"/>
</dbReference>
<dbReference type="GO" id="GO:0005737">
    <property type="term" value="C:cytoplasm"/>
    <property type="evidence" value="ECO:0007669"/>
    <property type="project" value="UniProtKB-SubCell"/>
</dbReference>
<protein>
    <recommendedName>
        <fullName evidence="11">Stress response kinase A</fullName>
        <ecNumber evidence="11">2.7.11.1</ecNumber>
    </recommendedName>
    <alternativeName>
        <fullName evidence="11">Serine/threonine-protein kinase SrkA</fullName>
    </alternativeName>
</protein>
<dbReference type="PANTHER" id="PTHR39573">
    <property type="entry name" value="STRESS RESPONSE KINASE A"/>
    <property type="match status" value="1"/>
</dbReference>
<dbReference type="SUPFAM" id="SSF56112">
    <property type="entry name" value="Protein kinase-like (PK-like)"/>
    <property type="match status" value="1"/>
</dbReference>
<feature type="binding site" evidence="11">
    <location>
        <position position="226"/>
    </location>
    <ligand>
        <name>Mg(2+)</name>
        <dbReference type="ChEBI" id="CHEBI:18420"/>
    </ligand>
</feature>
<dbReference type="Gene3D" id="3.30.200.70">
    <property type="match status" value="1"/>
</dbReference>
<accession>A0AA41WY61</accession>
<feature type="binding site" evidence="11">
    <location>
        <position position="215"/>
    </location>
    <ligand>
        <name>Mg(2+)</name>
        <dbReference type="ChEBI" id="CHEBI:18420"/>
    </ligand>
</feature>
<evidence type="ECO:0000256" key="4">
    <source>
        <dbReference type="ARBA" id="ARBA00022679"/>
    </source>
</evidence>
<comment type="cofactor">
    <cofactor evidence="11">
        <name>Mg(2+)</name>
        <dbReference type="ChEBI" id="CHEBI:18420"/>
    </cofactor>
</comment>
<evidence type="ECO:0000256" key="10">
    <source>
        <dbReference type="ARBA" id="ARBA00023016"/>
    </source>
</evidence>
<feature type="site" description="ATP" evidence="11">
    <location>
        <position position="46"/>
    </location>
</feature>
<dbReference type="Pfam" id="PF01636">
    <property type="entry name" value="APH"/>
    <property type="match status" value="1"/>
</dbReference>
<comment type="function">
    <text evidence="11">A protein kinase that phosphorylates Ser and Thr residues. Probably acts to suppress the effects of stress linked to accumulation of reactive oxygen species. Probably involved in the extracytoplasmic stress response.</text>
</comment>
<keyword evidence="8 11" id="KW-0067">ATP-binding</keyword>
<organism evidence="13 14">
    <name type="scientific">Opacimonas viscosa</name>
    <dbReference type="NCBI Taxonomy" id="2961944"/>
    <lineage>
        <taxon>Bacteria</taxon>
        <taxon>Pseudomonadati</taxon>
        <taxon>Pseudomonadota</taxon>
        <taxon>Gammaproteobacteria</taxon>
        <taxon>Alteromonadales</taxon>
        <taxon>Alteromonadaceae</taxon>
        <taxon>Opacimonas</taxon>
    </lineage>
</organism>
<dbReference type="GO" id="GO:0004674">
    <property type="term" value="F:protein serine/threonine kinase activity"/>
    <property type="evidence" value="ECO:0007669"/>
    <property type="project" value="UniProtKB-UniRule"/>
</dbReference>
<evidence type="ECO:0000256" key="3">
    <source>
        <dbReference type="ARBA" id="ARBA00022553"/>
    </source>
</evidence>
<evidence type="ECO:0000256" key="1">
    <source>
        <dbReference type="ARBA" id="ARBA00022490"/>
    </source>
</evidence>
<keyword evidence="2 11" id="KW-0723">Serine/threonine-protein kinase</keyword>
<comment type="subunit">
    <text evidence="11">Monomer.</text>
</comment>
<evidence type="ECO:0000259" key="12">
    <source>
        <dbReference type="Pfam" id="PF01636"/>
    </source>
</evidence>
<comment type="similarity">
    <text evidence="11">Belongs to the SrkA/RdoA protein kinase family.</text>
</comment>
<dbReference type="EC" id="2.7.11.1" evidence="11"/>
<name>A0AA41WY61_9ALTE</name>
<dbReference type="InterPro" id="IPR002575">
    <property type="entry name" value="Aminoglycoside_PTrfase"/>
</dbReference>
<keyword evidence="9 11" id="KW-0460">Magnesium</keyword>
<comment type="catalytic activity">
    <reaction evidence="11">
        <text>L-threonyl-[protein] + ATP = O-phospho-L-threonyl-[protein] + ADP + H(+)</text>
        <dbReference type="Rhea" id="RHEA:46608"/>
        <dbReference type="Rhea" id="RHEA-COMP:11060"/>
        <dbReference type="Rhea" id="RHEA-COMP:11605"/>
        <dbReference type="ChEBI" id="CHEBI:15378"/>
        <dbReference type="ChEBI" id="CHEBI:30013"/>
        <dbReference type="ChEBI" id="CHEBI:30616"/>
        <dbReference type="ChEBI" id="CHEBI:61977"/>
        <dbReference type="ChEBI" id="CHEBI:456216"/>
        <dbReference type="EC" id="2.7.11.1"/>
    </reaction>
</comment>
<gene>
    <name evidence="11" type="primary">srkA</name>
    <name evidence="13" type="ORF">NLF92_04750</name>
</gene>
<reference evidence="13" key="1">
    <citation type="submission" date="2022-07" db="EMBL/GenBank/DDBJ databases">
        <title>Characterization of the Novel Bacterium Alteromonas immobilis LMIT006 and Alteromonas gregis LMIT007.</title>
        <authorList>
            <person name="Lin X."/>
        </authorList>
    </citation>
    <scope>NUCLEOTIDE SEQUENCE</scope>
    <source>
        <strain evidence="13">LMIT007</strain>
    </source>
</reference>
<dbReference type="InterPro" id="IPR011009">
    <property type="entry name" value="Kinase-like_dom_sf"/>
</dbReference>
<feature type="domain" description="Aminoglycoside phosphotransferase" evidence="12">
    <location>
        <begin position="46"/>
        <end position="265"/>
    </location>
</feature>
<comment type="caution">
    <text evidence="13">The sequence shown here is derived from an EMBL/GenBank/DDBJ whole genome shotgun (WGS) entry which is preliminary data.</text>
</comment>
<evidence type="ECO:0000256" key="8">
    <source>
        <dbReference type="ARBA" id="ARBA00022840"/>
    </source>
</evidence>
<dbReference type="PANTHER" id="PTHR39573:SF1">
    <property type="entry name" value="STRESS RESPONSE KINASE A"/>
    <property type="match status" value="1"/>
</dbReference>
<keyword evidence="14" id="KW-1185">Reference proteome</keyword>
<dbReference type="EMBL" id="JANATA010000006">
    <property type="protein sequence ID" value="MCP3428250.1"/>
    <property type="molecule type" value="Genomic_DNA"/>
</dbReference>
<dbReference type="Gene3D" id="1.20.1270.170">
    <property type="match status" value="1"/>
</dbReference>
<dbReference type="GO" id="GO:0000287">
    <property type="term" value="F:magnesium ion binding"/>
    <property type="evidence" value="ECO:0007669"/>
    <property type="project" value="UniProtKB-UniRule"/>
</dbReference>
<keyword evidence="1 11" id="KW-0963">Cytoplasm</keyword>
<keyword evidence="6 11" id="KW-0547">Nucleotide-binding</keyword>
<comment type="catalytic activity">
    <reaction evidence="11">
        <text>L-seryl-[protein] + ATP = O-phospho-L-seryl-[protein] + ADP + H(+)</text>
        <dbReference type="Rhea" id="RHEA:17989"/>
        <dbReference type="Rhea" id="RHEA-COMP:9863"/>
        <dbReference type="Rhea" id="RHEA-COMP:11604"/>
        <dbReference type="ChEBI" id="CHEBI:15378"/>
        <dbReference type="ChEBI" id="CHEBI:29999"/>
        <dbReference type="ChEBI" id="CHEBI:30616"/>
        <dbReference type="ChEBI" id="CHEBI:83421"/>
        <dbReference type="ChEBI" id="CHEBI:456216"/>
        <dbReference type="EC" id="2.7.11.1"/>
    </reaction>
</comment>
<evidence type="ECO:0000313" key="14">
    <source>
        <dbReference type="Proteomes" id="UP001165413"/>
    </source>
</evidence>
<sequence>MNQIPAQTQFGSDSDFTFQHLSPDIILDALESIDIRPTTGLLALNSYENRVYQFAEENLRYVVKFYRGGRWTDAQIQEEHDFALELAANEVPLIAPLVIQNKTLHHYKQTRFTVFPSTGGRQFENDNLDQLEWMGRFIGRMHRIAQSQTFAHRAPLGVDSHLLGPREILQHSQLIPAHLQTAFFAILDPVIARATELYQPNTAIIRLHGDCHPGNILWRDGPSFVDLDDCRMGPAIQDLWMMLSGDRAQQILQLDTMVEAYEEFHPFNASETQLIEPLRALRMVHYMAWLSERWADPAFPQAFPWFGEDKYWEGQILALKEQLAELNEAPIKLGY</sequence>
<keyword evidence="7 11" id="KW-0418">Kinase</keyword>
<feature type="active site" evidence="11">
    <location>
        <position position="226"/>
    </location>
</feature>
<dbReference type="RefSeq" id="WP_254099413.1">
    <property type="nucleotide sequence ID" value="NZ_JANATA010000006.1"/>
</dbReference>
<keyword evidence="3 11" id="KW-0597">Phosphoprotein</keyword>